<proteinExistence type="predicted"/>
<keyword evidence="2" id="KW-0812">Transmembrane</keyword>
<accession>A0A395UN30</accession>
<keyword evidence="2" id="KW-0472">Membrane</keyword>
<evidence type="ECO:0008006" key="5">
    <source>
        <dbReference type="Google" id="ProtNLM"/>
    </source>
</evidence>
<comment type="caution">
    <text evidence="3">The sequence shown here is derived from an EMBL/GenBank/DDBJ whole genome shotgun (WGS) entry which is preliminary data.</text>
</comment>
<evidence type="ECO:0000313" key="4">
    <source>
        <dbReference type="Proteomes" id="UP000266497"/>
    </source>
</evidence>
<keyword evidence="2" id="KW-1133">Transmembrane helix</keyword>
<protein>
    <recommendedName>
        <fullName evidence="5">Conjugative transposon protein TraK</fullName>
    </recommendedName>
</protein>
<sequence length="220" mass="25138">MDLMKFKGVDNAVKMTIRLSIGYCAVLTIAFITCIIYQTMKLEKAYSQALVIDKNGEVYEASGMPASNMRRFEYINHVKTFVGKWYAFDENTYEKNITSALNLIGNKGKELLNEYNDVNMLNSLVQKNIRYGVSIDEIVIDMGTIPVTGKILFTQTGYRARGKISRKVEAEFSIYDVSRSEENAHGAKIEDWIVHYSAPIEDNQEEYNNTQPEKSDEHEN</sequence>
<evidence type="ECO:0000313" key="3">
    <source>
        <dbReference type="EMBL" id="RGR35387.1"/>
    </source>
</evidence>
<dbReference type="RefSeq" id="WP_117893496.1">
    <property type="nucleotide sequence ID" value="NZ_QRUD01000056.1"/>
</dbReference>
<evidence type="ECO:0000256" key="1">
    <source>
        <dbReference type="SAM" id="MobiDB-lite"/>
    </source>
</evidence>
<feature type="transmembrane region" description="Helical" evidence="2">
    <location>
        <begin position="20"/>
        <end position="37"/>
    </location>
</feature>
<organism evidence="3 4">
    <name type="scientific">Phocaeicola vulgatus</name>
    <name type="common">Bacteroides vulgatus</name>
    <dbReference type="NCBI Taxonomy" id="821"/>
    <lineage>
        <taxon>Bacteria</taxon>
        <taxon>Pseudomonadati</taxon>
        <taxon>Bacteroidota</taxon>
        <taxon>Bacteroidia</taxon>
        <taxon>Bacteroidales</taxon>
        <taxon>Bacteroidaceae</taxon>
        <taxon>Phocaeicola</taxon>
    </lineage>
</organism>
<dbReference type="EMBL" id="QRUD01000056">
    <property type="protein sequence ID" value="RGR35387.1"/>
    <property type="molecule type" value="Genomic_DNA"/>
</dbReference>
<dbReference type="AlphaFoldDB" id="A0A395UN30"/>
<reference evidence="3 4" key="1">
    <citation type="submission" date="2018-08" db="EMBL/GenBank/DDBJ databases">
        <title>A genome reference for cultivated species of the human gut microbiota.</title>
        <authorList>
            <person name="Zou Y."/>
            <person name="Xue W."/>
            <person name="Luo G."/>
        </authorList>
    </citation>
    <scope>NUCLEOTIDE SEQUENCE [LARGE SCALE GENOMIC DNA]</scope>
    <source>
        <strain evidence="3 4">AF25-30LB</strain>
    </source>
</reference>
<evidence type="ECO:0000256" key="2">
    <source>
        <dbReference type="SAM" id="Phobius"/>
    </source>
</evidence>
<gene>
    <name evidence="3" type="ORF">DWY53_17105</name>
</gene>
<feature type="region of interest" description="Disordered" evidence="1">
    <location>
        <begin position="201"/>
        <end position="220"/>
    </location>
</feature>
<dbReference type="Proteomes" id="UP000266497">
    <property type="component" value="Unassembled WGS sequence"/>
</dbReference>
<name>A0A395UN30_PHOVU</name>